<reference evidence="8" key="2">
    <citation type="submission" date="2025-08" db="UniProtKB">
        <authorList>
            <consortium name="Ensembl"/>
        </authorList>
    </citation>
    <scope>IDENTIFICATION</scope>
</reference>
<dbReference type="Proteomes" id="UP000007875">
    <property type="component" value="Unassembled WGS sequence"/>
</dbReference>
<accession>H2YCR9</accession>
<name>H2YCR9_CIOSA</name>
<dbReference type="InterPro" id="IPR001839">
    <property type="entry name" value="TGF-b_C"/>
</dbReference>
<dbReference type="GeneTree" id="ENSGT00940000168835"/>
<dbReference type="eggNOG" id="KOG3900">
    <property type="taxonomic scope" value="Eukaryota"/>
</dbReference>
<dbReference type="CDD" id="cd13751">
    <property type="entry name" value="TGF_beta_GDF8_like"/>
    <property type="match status" value="1"/>
</dbReference>
<dbReference type="Gene3D" id="2.60.120.970">
    <property type="match status" value="1"/>
</dbReference>
<dbReference type="AlphaFoldDB" id="H2YCR9"/>
<proteinExistence type="inferred from homology"/>
<dbReference type="GO" id="GO:0008083">
    <property type="term" value="F:growth factor activity"/>
    <property type="evidence" value="ECO:0007669"/>
    <property type="project" value="UniProtKB-KW"/>
</dbReference>
<keyword evidence="4 6" id="KW-0339">Growth factor</keyword>
<dbReference type="PANTHER" id="PTHR11848:SF302">
    <property type="entry name" value="TGF-BETA FAMILY PROFILE DOMAIN-CONTAINING PROTEIN"/>
    <property type="match status" value="1"/>
</dbReference>
<dbReference type="InterPro" id="IPR029034">
    <property type="entry name" value="Cystine-knot_cytokine"/>
</dbReference>
<reference evidence="8" key="3">
    <citation type="submission" date="2025-09" db="UniProtKB">
        <authorList>
            <consortium name="Ensembl"/>
        </authorList>
    </citation>
    <scope>IDENTIFICATION</scope>
</reference>
<evidence type="ECO:0000256" key="6">
    <source>
        <dbReference type="RuleBase" id="RU000354"/>
    </source>
</evidence>
<evidence type="ECO:0000259" key="7">
    <source>
        <dbReference type="PROSITE" id="PS51362"/>
    </source>
</evidence>
<keyword evidence="3" id="KW-0964">Secreted</keyword>
<reference evidence="9" key="1">
    <citation type="submission" date="2003-08" db="EMBL/GenBank/DDBJ databases">
        <authorList>
            <person name="Birren B."/>
            <person name="Nusbaum C."/>
            <person name="Abebe A."/>
            <person name="Abouelleil A."/>
            <person name="Adekoya E."/>
            <person name="Ait-zahra M."/>
            <person name="Allen N."/>
            <person name="Allen T."/>
            <person name="An P."/>
            <person name="Anderson M."/>
            <person name="Anderson S."/>
            <person name="Arachchi H."/>
            <person name="Armbruster J."/>
            <person name="Bachantsang P."/>
            <person name="Baldwin J."/>
            <person name="Barry A."/>
            <person name="Bayul T."/>
            <person name="Blitshsteyn B."/>
            <person name="Bloom T."/>
            <person name="Blye J."/>
            <person name="Boguslavskiy L."/>
            <person name="Borowsky M."/>
            <person name="Boukhgalter B."/>
            <person name="Brunache A."/>
            <person name="Butler J."/>
            <person name="Calixte N."/>
            <person name="Calvo S."/>
            <person name="Camarata J."/>
            <person name="Campo K."/>
            <person name="Chang J."/>
            <person name="Cheshatsang Y."/>
            <person name="Citroen M."/>
            <person name="Collymore A."/>
            <person name="Considine T."/>
            <person name="Cook A."/>
            <person name="Cooke P."/>
            <person name="Corum B."/>
            <person name="Cuomo C."/>
            <person name="David R."/>
            <person name="Dawoe T."/>
            <person name="Degray S."/>
            <person name="Dodge S."/>
            <person name="Dooley K."/>
            <person name="Dorje P."/>
            <person name="Dorjee K."/>
            <person name="Dorris L."/>
            <person name="Duffey N."/>
            <person name="Dupes A."/>
            <person name="Elkins T."/>
            <person name="Engels R."/>
            <person name="Erickson J."/>
            <person name="Farina A."/>
            <person name="Faro S."/>
            <person name="Ferreira P."/>
            <person name="Fischer H."/>
            <person name="Fitzgerald M."/>
            <person name="Foley K."/>
            <person name="Gage D."/>
            <person name="Galagan J."/>
            <person name="Gearin G."/>
            <person name="Gnerre S."/>
            <person name="Gnirke A."/>
            <person name="Goyette A."/>
            <person name="Graham J."/>
            <person name="Grandbois E."/>
            <person name="Gyaltsen K."/>
            <person name="Hafez N."/>
            <person name="Hagopian D."/>
            <person name="Hagos B."/>
            <person name="Hall J."/>
            <person name="Hatcher B."/>
            <person name="Heller A."/>
            <person name="Higgins H."/>
            <person name="Honan T."/>
            <person name="Horn A."/>
            <person name="Houde N."/>
            <person name="Hughes L."/>
            <person name="Hulme W."/>
            <person name="Husby E."/>
            <person name="Iliev I."/>
            <person name="Jaffe D."/>
            <person name="Jones C."/>
            <person name="Kamal M."/>
            <person name="Kamat A."/>
            <person name="Kamvysselis M."/>
            <person name="Karlsson E."/>
            <person name="Kells C."/>
            <person name="Kieu A."/>
            <person name="Kisner P."/>
            <person name="Kodira C."/>
            <person name="Kulbokas E."/>
            <person name="Labutti K."/>
            <person name="Lama D."/>
            <person name="Landers T."/>
            <person name="Leger J."/>
            <person name="Levine S."/>
            <person name="Lewis D."/>
            <person name="Lewis T."/>
            <person name="Lindblad-toh K."/>
            <person name="Liu X."/>
            <person name="Lokyitsang T."/>
            <person name="Lokyitsang Y."/>
            <person name="Lucien O."/>
            <person name="Lui A."/>
            <person name="Ma L.J."/>
            <person name="Mabbitt R."/>
            <person name="Macdonald J."/>
            <person name="Maclean C."/>
            <person name="Major J."/>
            <person name="Manning J."/>
            <person name="Marabella R."/>
            <person name="Maru K."/>
            <person name="Matthews C."/>
            <person name="Mauceli E."/>
            <person name="Mccarthy M."/>
            <person name="Mcdonough S."/>
            <person name="Mcghee T."/>
            <person name="Meldrim J."/>
            <person name="Meneus L."/>
            <person name="Mesirov J."/>
            <person name="Mihalev A."/>
            <person name="Mihova T."/>
            <person name="Mikkelsen T."/>
            <person name="Mlenga V."/>
            <person name="Moru K."/>
            <person name="Mozes J."/>
            <person name="Mulrain L."/>
            <person name="Munson G."/>
            <person name="Naylor J."/>
            <person name="Newes C."/>
            <person name="Nguyen C."/>
            <person name="Nguyen N."/>
            <person name="Nguyen T."/>
            <person name="Nicol R."/>
            <person name="Nielsen C."/>
            <person name="Nizzari M."/>
            <person name="Norbu C."/>
            <person name="Norbu N."/>
            <person name="O'donnell P."/>
            <person name="Okoawo O."/>
            <person name="O'leary S."/>
            <person name="Omotosho B."/>
            <person name="O'neill K."/>
            <person name="Osman S."/>
            <person name="Parker S."/>
            <person name="Perrin D."/>
            <person name="Phunkhang P."/>
            <person name="Piqani B."/>
            <person name="Purcell S."/>
            <person name="Rachupka T."/>
            <person name="Ramasamy U."/>
            <person name="Rameau R."/>
            <person name="Ray V."/>
            <person name="Raymond C."/>
            <person name="Retta R."/>
            <person name="Richardson S."/>
            <person name="Rise C."/>
            <person name="Rodriguez J."/>
            <person name="Rogers J."/>
            <person name="Rogov P."/>
            <person name="Rutman M."/>
            <person name="Schupbach R."/>
            <person name="Seaman C."/>
            <person name="Settipalli S."/>
            <person name="Sharpe T."/>
            <person name="Sheridan J."/>
            <person name="Sherpa N."/>
            <person name="Shi J."/>
            <person name="Smirnov S."/>
            <person name="Smith C."/>
            <person name="Sougnez C."/>
            <person name="Spencer B."/>
            <person name="Stalker J."/>
            <person name="Stange-thomann N."/>
            <person name="Stavropoulos S."/>
            <person name="Stetson K."/>
            <person name="Stone C."/>
            <person name="Stone S."/>
            <person name="Stubbs M."/>
            <person name="Talamas J."/>
            <person name="Tchuinga P."/>
            <person name="Tenzing P."/>
            <person name="Tesfaye S."/>
            <person name="Theodore J."/>
            <person name="Thoulutsang Y."/>
            <person name="Topham K."/>
            <person name="Towey S."/>
            <person name="Tsamla T."/>
            <person name="Tsomo N."/>
            <person name="Vallee D."/>
            <person name="Vassiliev H."/>
            <person name="Venkataraman V."/>
            <person name="Vinson J."/>
            <person name="Vo A."/>
            <person name="Wade C."/>
            <person name="Wang S."/>
            <person name="Wangchuk T."/>
            <person name="Wangdi T."/>
            <person name="Whittaker C."/>
            <person name="Wilkinson J."/>
            <person name="Wu Y."/>
            <person name="Wyman D."/>
            <person name="Yadav S."/>
            <person name="Yang S."/>
            <person name="Yang X."/>
            <person name="Yeager S."/>
            <person name="Yee E."/>
            <person name="Young G."/>
            <person name="Zainoun J."/>
            <person name="Zembeck L."/>
            <person name="Zimmer A."/>
            <person name="Zody M."/>
            <person name="Lander E."/>
        </authorList>
    </citation>
    <scope>NUCLEOTIDE SEQUENCE [LARGE SCALE GENOMIC DNA]</scope>
</reference>
<protein>
    <recommendedName>
        <fullName evidence="7">TGF-beta family profile domain-containing protein</fullName>
    </recommendedName>
</protein>
<dbReference type="PROSITE" id="PS51362">
    <property type="entry name" value="TGF_BETA_2"/>
    <property type="match status" value="1"/>
</dbReference>
<comment type="subcellular location">
    <subcellularLocation>
        <location evidence="1">Secreted</location>
    </subcellularLocation>
</comment>
<dbReference type="PANTHER" id="PTHR11848">
    <property type="entry name" value="TGF-BETA FAMILY"/>
    <property type="match status" value="1"/>
</dbReference>
<dbReference type="InterPro" id="IPR015615">
    <property type="entry name" value="TGF-beta-rel"/>
</dbReference>
<comment type="similarity">
    <text evidence="2 6">Belongs to the TGF-beta family.</text>
</comment>
<dbReference type="GO" id="GO:0005615">
    <property type="term" value="C:extracellular space"/>
    <property type="evidence" value="ECO:0007669"/>
    <property type="project" value="TreeGrafter"/>
</dbReference>
<dbReference type="FunCoup" id="H2YCR9">
    <property type="interactions" value="1"/>
</dbReference>
<dbReference type="SMART" id="SM00204">
    <property type="entry name" value="TGFB"/>
    <property type="match status" value="1"/>
</dbReference>
<dbReference type="InterPro" id="IPR017948">
    <property type="entry name" value="TGFb_CS"/>
</dbReference>
<evidence type="ECO:0000256" key="2">
    <source>
        <dbReference type="ARBA" id="ARBA00006656"/>
    </source>
</evidence>
<dbReference type="GO" id="GO:0005125">
    <property type="term" value="F:cytokine activity"/>
    <property type="evidence" value="ECO:0007669"/>
    <property type="project" value="TreeGrafter"/>
</dbReference>
<dbReference type="Ensembl" id="ENSCSAVT00000003164.1">
    <property type="protein sequence ID" value="ENSCSAVP00000003117.1"/>
    <property type="gene ID" value="ENSCSAVG00000001850.1"/>
</dbReference>
<evidence type="ECO:0000313" key="9">
    <source>
        <dbReference type="Proteomes" id="UP000007875"/>
    </source>
</evidence>
<evidence type="ECO:0000256" key="1">
    <source>
        <dbReference type="ARBA" id="ARBA00004613"/>
    </source>
</evidence>
<organism evidence="8 9">
    <name type="scientific">Ciona savignyi</name>
    <name type="common">Pacific transparent sea squirt</name>
    <dbReference type="NCBI Taxonomy" id="51511"/>
    <lineage>
        <taxon>Eukaryota</taxon>
        <taxon>Metazoa</taxon>
        <taxon>Chordata</taxon>
        <taxon>Tunicata</taxon>
        <taxon>Ascidiacea</taxon>
        <taxon>Phlebobranchia</taxon>
        <taxon>Cionidae</taxon>
        <taxon>Ciona</taxon>
    </lineage>
</organism>
<keyword evidence="9" id="KW-1185">Reference proteome</keyword>
<sequence>EEIADQERRLEITQQGSSCGRHKICQQREEMKSLRVEMIKQNLLTKLKMSAPPNITRPPLTENSAPILELMRRYAIDVEQGVTELDSEEEYVDSERVILPAKPLPFESSFSGASYFNFSEQQRSYSVHSAFLNFYVQPVNTTRTSALIQLQRYVRRPMSQFPPRAVGIRFIRISINNSSQGSYRKIRVTGLATGWLDRPSTNLGINIISTNIPNLIMTQSRNGVHNNKPFLDVKLVQRARHRRRRSAAEGLRCDANSTETRCCRYDLDVDFVSVGWDWIIFPRNYNARYCAGECGYLQLSDTRKQLIRHLGNTAQMPATVKNCCVGKRMVPISMLYYDNEGNIIYSKVPDMEIIKCACL</sequence>
<dbReference type="Pfam" id="PF00019">
    <property type="entry name" value="TGF_beta"/>
    <property type="match status" value="1"/>
</dbReference>
<dbReference type="OMA" id="CNACMWR"/>
<dbReference type="STRING" id="51511.ENSCSAVP00000003117"/>
<dbReference type="PROSITE" id="PS00250">
    <property type="entry name" value="TGF_BETA_1"/>
    <property type="match status" value="1"/>
</dbReference>
<evidence type="ECO:0000256" key="5">
    <source>
        <dbReference type="ARBA" id="ARBA00023157"/>
    </source>
</evidence>
<evidence type="ECO:0000313" key="8">
    <source>
        <dbReference type="Ensembl" id="ENSCSAVP00000003117.1"/>
    </source>
</evidence>
<evidence type="ECO:0000256" key="4">
    <source>
        <dbReference type="ARBA" id="ARBA00023030"/>
    </source>
</evidence>
<dbReference type="Gene3D" id="2.10.90.10">
    <property type="entry name" value="Cystine-knot cytokines"/>
    <property type="match status" value="1"/>
</dbReference>
<feature type="domain" description="TGF-beta family profile" evidence="7">
    <location>
        <begin position="242"/>
        <end position="359"/>
    </location>
</feature>
<keyword evidence="5" id="KW-1015">Disulfide bond</keyword>
<dbReference type="InParanoid" id="H2YCR9"/>
<dbReference type="SUPFAM" id="SSF57501">
    <property type="entry name" value="Cystine-knot cytokines"/>
    <property type="match status" value="1"/>
</dbReference>
<evidence type="ECO:0000256" key="3">
    <source>
        <dbReference type="ARBA" id="ARBA00022525"/>
    </source>
</evidence>